<dbReference type="EMBL" id="CP037940">
    <property type="protein sequence ID" value="QBO37221.1"/>
    <property type="molecule type" value="Genomic_DNA"/>
</dbReference>
<evidence type="ECO:0000313" key="3">
    <source>
        <dbReference type="Proteomes" id="UP000292886"/>
    </source>
</evidence>
<dbReference type="Gene3D" id="3.90.1010.20">
    <property type="match status" value="1"/>
</dbReference>
<sequence>MAACGSNSSSKKDSSSKPANDLVMKQAEVSPHGDMGFGVATVAMSGDKIVGAHLDEFQIVATSGKEAMKDAKGVPNSNSDFGKGVKAGSVLISKDENDAAYSAVMKVAGKATQSHGKSLDAIQSYVTGKTVAQLKKAIQDNKSNKTFVSGATLTDTAGYVQAFIDAATKGKTEAGIKNFKSTDKVKMGYALSAPHGTQSFGISTVAMVNGKVGAVYSDEFQFVAKSGKEALKGAISVPNSDKTFGKGFADGQTLISKETNDKAYSGLMKTIAKSTKDRAKSMNAIEAYTVGKSTDQILNGLTKDNATKTISGSTLADTFGYVNGIVDAAKAAK</sequence>
<dbReference type="OrthoDB" id="2604992at2"/>
<organism evidence="2 3">
    <name type="scientific">Periweissella cryptocerci</name>
    <dbReference type="NCBI Taxonomy" id="2506420"/>
    <lineage>
        <taxon>Bacteria</taxon>
        <taxon>Bacillati</taxon>
        <taxon>Bacillota</taxon>
        <taxon>Bacilli</taxon>
        <taxon>Lactobacillales</taxon>
        <taxon>Lactobacillaceae</taxon>
        <taxon>Periweissella</taxon>
    </lineage>
</organism>
<gene>
    <name evidence="2" type="ORF">EQG49_12520</name>
</gene>
<keyword evidence="3" id="KW-1185">Reference proteome</keyword>
<protein>
    <submittedName>
        <fullName evidence="2">Uncharacterized protein</fullName>
    </submittedName>
</protein>
<feature type="region of interest" description="Disordered" evidence="1">
    <location>
        <begin position="1"/>
        <end position="25"/>
    </location>
</feature>
<evidence type="ECO:0000256" key="1">
    <source>
        <dbReference type="SAM" id="MobiDB-lite"/>
    </source>
</evidence>
<evidence type="ECO:0000313" key="2">
    <source>
        <dbReference type="EMBL" id="QBO37221.1"/>
    </source>
</evidence>
<dbReference type="Proteomes" id="UP000292886">
    <property type="component" value="Chromosome"/>
</dbReference>
<proteinExistence type="predicted"/>
<accession>A0A4P6YWP1</accession>
<reference evidence="3" key="1">
    <citation type="submission" date="2019-03" db="EMBL/GenBank/DDBJ databases">
        <title>Weissella sp. 26KH-42 Genome sequencing.</title>
        <authorList>
            <person name="Heo J."/>
            <person name="Kim S.-J."/>
            <person name="Kim J.-S."/>
            <person name="Hong S.-B."/>
            <person name="Kwon S.-W."/>
        </authorList>
    </citation>
    <scope>NUCLEOTIDE SEQUENCE [LARGE SCALE GENOMIC DNA]</scope>
    <source>
        <strain evidence="3">26KH-42</strain>
    </source>
</reference>
<name>A0A4P6YWP1_9LACO</name>
<dbReference type="KEGG" id="wei:EQG49_12520"/>
<dbReference type="AlphaFoldDB" id="A0A4P6YWP1"/>